<feature type="compositionally biased region" description="Basic and acidic residues" evidence="6">
    <location>
        <begin position="94"/>
        <end position="105"/>
    </location>
</feature>
<proteinExistence type="predicted"/>
<comment type="caution">
    <text evidence="9">The sequence shown here is derived from an EMBL/GenBank/DDBJ whole genome shotgun (WGS) entry which is preliminary data.</text>
</comment>
<gene>
    <name evidence="9" type="ORF">GCM10011401_01400</name>
</gene>
<dbReference type="InterPro" id="IPR027379">
    <property type="entry name" value="CLS_N"/>
</dbReference>
<keyword evidence="10" id="KW-1185">Reference proteome</keyword>
<evidence type="ECO:0000256" key="7">
    <source>
        <dbReference type="SAM" id="Phobius"/>
    </source>
</evidence>
<keyword evidence="2" id="KW-1003">Cell membrane</keyword>
<dbReference type="GO" id="GO:0005886">
    <property type="term" value="C:plasma membrane"/>
    <property type="evidence" value="ECO:0007669"/>
    <property type="project" value="UniProtKB-SubCell"/>
</dbReference>
<name>A0A917AJW0_9MICC</name>
<organism evidence="9 10">
    <name type="scientific">Nesterenkonia cremea</name>
    <dbReference type="NCBI Taxonomy" id="1882340"/>
    <lineage>
        <taxon>Bacteria</taxon>
        <taxon>Bacillati</taxon>
        <taxon>Actinomycetota</taxon>
        <taxon>Actinomycetes</taxon>
        <taxon>Micrococcales</taxon>
        <taxon>Micrococcaceae</taxon>
        <taxon>Nesterenkonia</taxon>
    </lineage>
</organism>
<evidence type="ECO:0000256" key="5">
    <source>
        <dbReference type="ARBA" id="ARBA00023136"/>
    </source>
</evidence>
<dbReference type="Pfam" id="PF13396">
    <property type="entry name" value="PLDc_N"/>
    <property type="match status" value="1"/>
</dbReference>
<comment type="subcellular location">
    <subcellularLocation>
        <location evidence="1">Cell membrane</location>
        <topology evidence="1">Multi-pass membrane protein</topology>
    </subcellularLocation>
</comment>
<keyword evidence="5 7" id="KW-0472">Membrane</keyword>
<evidence type="ECO:0000256" key="2">
    <source>
        <dbReference type="ARBA" id="ARBA00022475"/>
    </source>
</evidence>
<feature type="region of interest" description="Disordered" evidence="6">
    <location>
        <begin position="86"/>
        <end position="105"/>
    </location>
</feature>
<evidence type="ECO:0000259" key="8">
    <source>
        <dbReference type="Pfam" id="PF13396"/>
    </source>
</evidence>
<dbReference type="AlphaFoldDB" id="A0A917AJW0"/>
<evidence type="ECO:0000313" key="9">
    <source>
        <dbReference type="EMBL" id="GGE58393.1"/>
    </source>
</evidence>
<reference evidence="9" key="2">
    <citation type="submission" date="2020-09" db="EMBL/GenBank/DDBJ databases">
        <authorList>
            <person name="Sun Q."/>
            <person name="Zhou Y."/>
        </authorList>
    </citation>
    <scope>NUCLEOTIDE SEQUENCE</scope>
    <source>
        <strain evidence="9">CGMCC 1.15388</strain>
    </source>
</reference>
<feature type="domain" description="Cardiolipin synthase N-terminal" evidence="8">
    <location>
        <begin position="40"/>
        <end position="78"/>
    </location>
</feature>
<keyword evidence="4 7" id="KW-1133">Transmembrane helix</keyword>
<protein>
    <recommendedName>
        <fullName evidence="8">Cardiolipin synthase N-terminal domain-containing protein</fullName>
    </recommendedName>
</protein>
<accession>A0A917AJW0</accession>
<evidence type="ECO:0000256" key="1">
    <source>
        <dbReference type="ARBA" id="ARBA00004651"/>
    </source>
</evidence>
<feature type="transmembrane region" description="Helical" evidence="7">
    <location>
        <begin position="60"/>
        <end position="79"/>
    </location>
</feature>
<dbReference type="Proteomes" id="UP000633136">
    <property type="component" value="Unassembled WGS sequence"/>
</dbReference>
<evidence type="ECO:0000256" key="3">
    <source>
        <dbReference type="ARBA" id="ARBA00022692"/>
    </source>
</evidence>
<evidence type="ECO:0000256" key="6">
    <source>
        <dbReference type="SAM" id="MobiDB-lite"/>
    </source>
</evidence>
<evidence type="ECO:0000256" key="4">
    <source>
        <dbReference type="ARBA" id="ARBA00022989"/>
    </source>
</evidence>
<evidence type="ECO:0000313" key="10">
    <source>
        <dbReference type="Proteomes" id="UP000633136"/>
    </source>
</evidence>
<reference evidence="9" key="1">
    <citation type="journal article" date="2014" name="Int. J. Syst. Evol. Microbiol.">
        <title>Complete genome sequence of Corynebacterium casei LMG S-19264T (=DSM 44701T), isolated from a smear-ripened cheese.</title>
        <authorList>
            <consortium name="US DOE Joint Genome Institute (JGI-PGF)"/>
            <person name="Walter F."/>
            <person name="Albersmeier A."/>
            <person name="Kalinowski J."/>
            <person name="Ruckert C."/>
        </authorList>
    </citation>
    <scope>NUCLEOTIDE SEQUENCE</scope>
    <source>
        <strain evidence="9">CGMCC 1.15388</strain>
    </source>
</reference>
<keyword evidence="3 7" id="KW-0812">Transmembrane</keyword>
<feature type="transmembrane region" description="Helical" evidence="7">
    <location>
        <begin position="29"/>
        <end position="48"/>
    </location>
</feature>
<dbReference type="RefSeq" id="WP_188682059.1">
    <property type="nucleotide sequence ID" value="NZ_BMIS01000001.1"/>
</dbReference>
<dbReference type="EMBL" id="BMIS01000001">
    <property type="protein sequence ID" value="GGE58393.1"/>
    <property type="molecule type" value="Genomic_DNA"/>
</dbReference>
<sequence length="105" mass="11535">MEILSATLALGTAQLSVLGLESGEPIPWWLRVGGIAAFGLIVAAFMVLIQTSHTGGQKMAWAAVVLFLPIIGPLIYLISETIRHRRNNPRPTKGRAERMPPEEYR</sequence>